<dbReference type="InterPro" id="IPR002350">
    <property type="entry name" value="Kazal_dom"/>
</dbReference>
<keyword evidence="3" id="KW-1185">Reference proteome</keyword>
<dbReference type="InterPro" id="IPR039016">
    <property type="entry name" value="RECK"/>
</dbReference>
<dbReference type="RefSeq" id="XP_024082435.1">
    <property type="nucleotide sequence ID" value="XM_024226667.1"/>
</dbReference>
<dbReference type="Pfam" id="PF25027">
    <property type="entry name" value="EGF1_RECK"/>
    <property type="match status" value="1"/>
</dbReference>
<dbReference type="SUPFAM" id="SSF100895">
    <property type="entry name" value="Kazal-type serine protease inhibitors"/>
    <property type="match status" value="2"/>
</dbReference>
<dbReference type="InterPro" id="IPR056978">
    <property type="entry name" value="CC4_RECK"/>
</dbReference>
<dbReference type="CTD" id="8434"/>
<name>A0A8I6SJK8_CIMLE</name>
<dbReference type="PANTHER" id="PTHR13487">
    <property type="entry name" value="SERINE PROTEASE INHIBITOR"/>
    <property type="match status" value="1"/>
</dbReference>
<dbReference type="Pfam" id="PF23332">
    <property type="entry name" value="CC4_RECK"/>
    <property type="match status" value="2"/>
</dbReference>
<proteinExistence type="predicted"/>
<dbReference type="InterPro" id="IPR055134">
    <property type="entry name" value="EGF2_RECK_dom"/>
</dbReference>
<dbReference type="GO" id="GO:0030198">
    <property type="term" value="P:extracellular matrix organization"/>
    <property type="evidence" value="ECO:0007669"/>
    <property type="project" value="TreeGrafter"/>
</dbReference>
<sequence length="764" mass="84729">MHCINNISKPAAISSHHSKYNACCNKAPNAKCKESCKKSLSRNKAAEDIVNSLRKGGCKNLPPNDKLFQCLINSDHEGPRNRTKLGVDAAKKYCCRKAQSEFCKNKCFKVFTVDFSSWQIFEEKCLRTSEGDNLAQCLDEVEEPCELGCDGLGFCDNFNNRPTELFRSCNSETDLAARSDYGDWLRRGVIELPMVKDLYIRNSTNCHPITWKTIACTLQLKPCHRHTQTTRICRDDCKRVLESCFDWERIRGDANKITIHKICDILAPQNADEGCNTFQSFFEHRDPVEEASITKPCKNHPCRNNQYCQVNKFCSPDSDCDHHQCTPGCRLGESTKFMVPAGTYAKLVTNMMKNEECHMICQCSEQGHIENCATNYCKKQELCVSGGDRIEHGSTFYMGCNLCSCYDGEITCSKKQCAGHGVDIADVTTLPCNSTAEYSPVCGWNGVTYPNFHLANCFGLFENDYKNGTCESRDPCNPNPCPISDSCIPKRRVCLHSVYKTCSQYVCVDGHINCTVQPESTVCTTSGETLKNPCSMLYNAQELAYHGPCMNCVDEGKEVCGADGNTYSSSCSAMARLVHIDYYGPCINVGLIDNIPKEQCSNVVCPELKQKNCIGYTPPGACCPVCGGAVNLLYSQKQIDRIMEISLNGELNESFTVEAVLSALSRKIQVAECTLRGQLTIEMNILILVIPSINNPSDLQMEACVLEAEKIAVLVQRNSPQVSTELSLSILTAAIVVHQEVSNSAVILQFPILCLFLVITSLGI</sequence>
<dbReference type="InterPro" id="IPR056977">
    <property type="entry name" value="FnI_RECK"/>
</dbReference>
<dbReference type="OrthoDB" id="5956770at2759"/>
<dbReference type="SMART" id="SM00280">
    <property type="entry name" value="KAZAL"/>
    <property type="match status" value="3"/>
</dbReference>
<dbReference type="Pfam" id="PF23298">
    <property type="entry name" value="FZ_RECK"/>
    <property type="match status" value="1"/>
</dbReference>
<reference evidence="2" key="1">
    <citation type="submission" date="2022-01" db="UniProtKB">
        <authorList>
            <consortium name="EnsemblMetazoa"/>
        </authorList>
    </citation>
    <scope>IDENTIFICATION</scope>
</reference>
<dbReference type="GeneID" id="106664010"/>
<dbReference type="EnsemblMetazoa" id="XM_024226667.1">
    <property type="protein sequence ID" value="XP_024082435.1"/>
    <property type="gene ID" value="LOC106664010"/>
</dbReference>
<dbReference type="InterPro" id="IPR056976">
    <property type="entry name" value="EGF1_RECK"/>
</dbReference>
<dbReference type="InterPro" id="IPR036058">
    <property type="entry name" value="Kazal_dom_sf"/>
</dbReference>
<dbReference type="AlphaFoldDB" id="A0A8I6SJK8"/>
<evidence type="ECO:0000313" key="2">
    <source>
        <dbReference type="EnsemblMetazoa" id="XP_024082435.1"/>
    </source>
</evidence>
<dbReference type="PROSITE" id="PS51465">
    <property type="entry name" value="KAZAL_2"/>
    <property type="match status" value="2"/>
</dbReference>
<dbReference type="Pfam" id="PF25028">
    <property type="entry name" value="FnI_RECK"/>
    <property type="match status" value="1"/>
</dbReference>
<feature type="domain" description="Kazal-like" evidence="1">
    <location>
        <begin position="543"/>
        <end position="588"/>
    </location>
</feature>
<organism evidence="2 3">
    <name type="scientific">Cimex lectularius</name>
    <name type="common">Bed bug</name>
    <name type="synonym">Acanthia lectularia</name>
    <dbReference type="NCBI Taxonomy" id="79782"/>
    <lineage>
        <taxon>Eukaryota</taxon>
        <taxon>Metazoa</taxon>
        <taxon>Ecdysozoa</taxon>
        <taxon>Arthropoda</taxon>
        <taxon>Hexapoda</taxon>
        <taxon>Insecta</taxon>
        <taxon>Pterygota</taxon>
        <taxon>Neoptera</taxon>
        <taxon>Paraneoptera</taxon>
        <taxon>Hemiptera</taxon>
        <taxon>Heteroptera</taxon>
        <taxon>Panheteroptera</taxon>
        <taxon>Cimicomorpha</taxon>
        <taxon>Cimicidae</taxon>
        <taxon>Cimex</taxon>
    </lineage>
</organism>
<dbReference type="Gene3D" id="3.30.60.30">
    <property type="match status" value="2"/>
</dbReference>
<feature type="domain" description="Kazal-like" evidence="1">
    <location>
        <begin position="426"/>
        <end position="472"/>
    </location>
</feature>
<protein>
    <recommendedName>
        <fullName evidence="1">Kazal-like domain-containing protein</fullName>
    </recommendedName>
</protein>
<dbReference type="GO" id="GO:0008191">
    <property type="term" value="F:metalloendopeptidase inhibitor activity"/>
    <property type="evidence" value="ECO:0007669"/>
    <property type="project" value="InterPro"/>
</dbReference>
<dbReference type="Pfam" id="PF22955">
    <property type="entry name" value="EGF2_RECK"/>
    <property type="match status" value="1"/>
</dbReference>
<dbReference type="InterPro" id="IPR056979">
    <property type="entry name" value="FZ_RECK"/>
</dbReference>
<evidence type="ECO:0000313" key="3">
    <source>
        <dbReference type="Proteomes" id="UP000494040"/>
    </source>
</evidence>
<dbReference type="PANTHER" id="PTHR13487:SF3">
    <property type="entry name" value="REVERSION-INDUCING CYSTEINE-RICH PROTEIN WITH KAZAL MOTIFS"/>
    <property type="match status" value="1"/>
</dbReference>
<dbReference type="GO" id="GO:0005886">
    <property type="term" value="C:plasma membrane"/>
    <property type="evidence" value="ECO:0007669"/>
    <property type="project" value="TreeGrafter"/>
</dbReference>
<evidence type="ECO:0000259" key="1">
    <source>
        <dbReference type="PROSITE" id="PS51465"/>
    </source>
</evidence>
<dbReference type="Proteomes" id="UP000494040">
    <property type="component" value="Unassembled WGS sequence"/>
</dbReference>
<accession>A0A8I6SJK8</accession>